<dbReference type="EMBL" id="REFH01000010">
    <property type="protein sequence ID" value="RMA75120.1"/>
    <property type="molecule type" value="Genomic_DNA"/>
</dbReference>
<dbReference type="InterPro" id="IPR007712">
    <property type="entry name" value="RelE/ParE_toxin"/>
</dbReference>
<dbReference type="AlphaFoldDB" id="A0A3L9ZS49"/>
<protein>
    <submittedName>
        <fullName evidence="2">Toxin ParE1/3/4</fullName>
    </submittedName>
</protein>
<name>A0A3L9ZS49_9FLAO</name>
<dbReference type="Gene3D" id="3.30.2310.20">
    <property type="entry name" value="RelE-like"/>
    <property type="match status" value="1"/>
</dbReference>
<organism evidence="2 3">
    <name type="scientific">Flavobacterium weaverense</name>
    <dbReference type="NCBI Taxonomy" id="271156"/>
    <lineage>
        <taxon>Bacteria</taxon>
        <taxon>Pseudomonadati</taxon>
        <taxon>Bacteroidota</taxon>
        <taxon>Flavobacteriia</taxon>
        <taxon>Flavobacteriales</taxon>
        <taxon>Flavobacteriaceae</taxon>
        <taxon>Flavobacterium</taxon>
    </lineage>
</organism>
<keyword evidence="3" id="KW-1185">Reference proteome</keyword>
<keyword evidence="1" id="KW-1277">Toxin-antitoxin system</keyword>
<sequence length="91" mass="10767">MYKFTLSFEAEEDITRIFEFGLGRFGLLQANKYYSMLFECFNKIALNPFLFPAVLRYKDVERYCVCGVDTIYYNINGDEIEIVTIIGRQDY</sequence>
<evidence type="ECO:0000313" key="3">
    <source>
        <dbReference type="Proteomes" id="UP000280368"/>
    </source>
</evidence>
<dbReference type="InterPro" id="IPR035093">
    <property type="entry name" value="RelE/ParE_toxin_dom_sf"/>
</dbReference>
<evidence type="ECO:0000313" key="2">
    <source>
        <dbReference type="EMBL" id="RMA75120.1"/>
    </source>
</evidence>
<dbReference type="Proteomes" id="UP000280368">
    <property type="component" value="Unassembled WGS sequence"/>
</dbReference>
<accession>A0A3L9ZS49</accession>
<dbReference type="OrthoDB" id="516834at2"/>
<evidence type="ECO:0000256" key="1">
    <source>
        <dbReference type="ARBA" id="ARBA00022649"/>
    </source>
</evidence>
<reference evidence="2 3" key="1">
    <citation type="submission" date="2018-10" db="EMBL/GenBank/DDBJ databases">
        <title>Genomic Encyclopedia of Archaeal and Bacterial Type Strains, Phase II (KMG-II): from individual species to whole genera.</title>
        <authorList>
            <person name="Goeker M."/>
        </authorList>
    </citation>
    <scope>NUCLEOTIDE SEQUENCE [LARGE SCALE GENOMIC DNA]</scope>
    <source>
        <strain evidence="2 3">DSM 19727</strain>
    </source>
</reference>
<dbReference type="Pfam" id="PF05016">
    <property type="entry name" value="ParE_toxin"/>
    <property type="match status" value="1"/>
</dbReference>
<comment type="caution">
    <text evidence="2">The sequence shown here is derived from an EMBL/GenBank/DDBJ whole genome shotgun (WGS) entry which is preliminary data.</text>
</comment>
<gene>
    <name evidence="2" type="ORF">BC961_2474</name>
</gene>
<dbReference type="RefSeq" id="WP_121926056.1">
    <property type="nucleotide sequence ID" value="NZ_CBCSGA010000007.1"/>
</dbReference>
<proteinExistence type="predicted"/>